<accession>A0A2I8VPB5</accession>
<proteinExistence type="predicted"/>
<dbReference type="OrthoDB" id="328483at2157"/>
<dbReference type="GeneID" id="35594565"/>
<dbReference type="EMBL" id="CP026309">
    <property type="protein sequence ID" value="AUV83767.1"/>
    <property type="molecule type" value="Genomic_DNA"/>
</dbReference>
<evidence type="ECO:0000313" key="2">
    <source>
        <dbReference type="Proteomes" id="UP000236584"/>
    </source>
</evidence>
<keyword evidence="2" id="KW-1185">Reference proteome</keyword>
<protein>
    <recommendedName>
        <fullName evidence="3">DUF1102 domain-containing protein</fullName>
    </recommendedName>
</protein>
<name>A0A2I8VPB5_9EURY</name>
<sequence length="208" mass="21926">MQRRKYLAALGSLAAGGAAIGGTGAFSIVSASRTLSVNIAGDRQAYLGLDPTISQYASINSDGLMELQFDGSNGQNGNGLNDEANTLFQNVFRIVNNATDSINVVITGLDTSTTDGDGVDPLTVYYTDEMVDENSPGYGEMTVMTGSPNPLGDETYGTSSALLELGEGEDAYIHLEFYLSDSSTLSDVKTYPAAIPNELGLYAQGYNR</sequence>
<evidence type="ECO:0008006" key="3">
    <source>
        <dbReference type="Google" id="ProtNLM"/>
    </source>
</evidence>
<evidence type="ECO:0000313" key="1">
    <source>
        <dbReference type="EMBL" id="AUV83767.1"/>
    </source>
</evidence>
<organism evidence="1 2">
    <name type="scientific">Salinigranum rubrum</name>
    <dbReference type="NCBI Taxonomy" id="755307"/>
    <lineage>
        <taxon>Archaea</taxon>
        <taxon>Methanobacteriati</taxon>
        <taxon>Methanobacteriota</taxon>
        <taxon>Stenosarchaea group</taxon>
        <taxon>Halobacteria</taxon>
        <taxon>Halobacteriales</taxon>
        <taxon>Haloferacaceae</taxon>
        <taxon>Salinigranum</taxon>
    </lineage>
</organism>
<dbReference type="KEGG" id="srub:C2R22_20695"/>
<reference evidence="1 2" key="1">
    <citation type="submission" date="2018-01" db="EMBL/GenBank/DDBJ databases">
        <title>Complete genome sequence of Salinigranum rubrum GX10T, an extremely halophilic archaeon isolated from a marine solar saltern.</title>
        <authorList>
            <person name="Han S."/>
        </authorList>
    </citation>
    <scope>NUCLEOTIDE SEQUENCE [LARGE SCALE GENOMIC DNA]</scope>
    <source>
        <strain evidence="1 2">GX10</strain>
    </source>
</reference>
<dbReference type="RefSeq" id="WP_103427456.1">
    <property type="nucleotide sequence ID" value="NZ_CP026309.1"/>
</dbReference>
<dbReference type="AlphaFoldDB" id="A0A2I8VPB5"/>
<gene>
    <name evidence="1" type="ORF">C2R22_20695</name>
</gene>
<dbReference type="Proteomes" id="UP000236584">
    <property type="component" value="Chromosome"/>
</dbReference>